<dbReference type="NCBIfam" id="TIGR04256">
    <property type="entry name" value="GxxExxY"/>
    <property type="match status" value="1"/>
</dbReference>
<protein>
    <recommendedName>
        <fullName evidence="3">GxxExxY protein</fullName>
    </recommendedName>
</protein>
<gene>
    <name evidence="1" type="ordered locus">Halhy_3953</name>
</gene>
<evidence type="ECO:0000313" key="1">
    <source>
        <dbReference type="EMBL" id="AEE51801.1"/>
    </source>
</evidence>
<reference evidence="1 2" key="1">
    <citation type="journal article" date="2011" name="Stand. Genomic Sci.">
        <title>Complete genome sequence of Haliscomenobacter hydrossis type strain (O).</title>
        <authorList>
            <consortium name="US DOE Joint Genome Institute (JGI-PGF)"/>
            <person name="Daligault H."/>
            <person name="Lapidus A."/>
            <person name="Zeytun A."/>
            <person name="Nolan M."/>
            <person name="Lucas S."/>
            <person name="Del Rio T.G."/>
            <person name="Tice H."/>
            <person name="Cheng J.F."/>
            <person name="Tapia R."/>
            <person name="Han C."/>
            <person name="Goodwin L."/>
            <person name="Pitluck S."/>
            <person name="Liolios K."/>
            <person name="Pagani I."/>
            <person name="Ivanova N."/>
            <person name="Huntemann M."/>
            <person name="Mavromatis K."/>
            <person name="Mikhailova N."/>
            <person name="Pati A."/>
            <person name="Chen A."/>
            <person name="Palaniappan K."/>
            <person name="Land M."/>
            <person name="Hauser L."/>
            <person name="Brambilla E.M."/>
            <person name="Rohde M."/>
            <person name="Verbarg S."/>
            <person name="Goker M."/>
            <person name="Bristow J."/>
            <person name="Eisen J.A."/>
            <person name="Markowitz V."/>
            <person name="Hugenholtz P."/>
            <person name="Kyrpides N.C."/>
            <person name="Klenk H.P."/>
            <person name="Woyke T."/>
        </authorList>
    </citation>
    <scope>NUCLEOTIDE SEQUENCE [LARGE SCALE GENOMIC DNA]</scope>
    <source>
        <strain evidence="2">ATCC 27775 / DSM 1100 / LMG 10767 / O</strain>
    </source>
</reference>
<dbReference type="Proteomes" id="UP000008461">
    <property type="component" value="Chromosome"/>
</dbReference>
<dbReference type="EMBL" id="CP002691">
    <property type="protein sequence ID" value="AEE51801.1"/>
    <property type="molecule type" value="Genomic_DNA"/>
</dbReference>
<accession>F4L4D2</accession>
<dbReference type="RefSeq" id="WP_013766339.1">
    <property type="nucleotide sequence ID" value="NC_015510.1"/>
</dbReference>
<proteinExistence type="predicted"/>
<organism evidence="1 2">
    <name type="scientific">Haliscomenobacter hydrossis (strain ATCC 27775 / DSM 1100 / LMG 10767 / O)</name>
    <dbReference type="NCBI Taxonomy" id="760192"/>
    <lineage>
        <taxon>Bacteria</taxon>
        <taxon>Pseudomonadati</taxon>
        <taxon>Bacteroidota</taxon>
        <taxon>Saprospiria</taxon>
        <taxon>Saprospirales</taxon>
        <taxon>Haliscomenobacteraceae</taxon>
        <taxon>Haliscomenobacter</taxon>
    </lineage>
</organism>
<dbReference type="OrthoDB" id="1119698at2"/>
<reference key="2">
    <citation type="submission" date="2011-04" db="EMBL/GenBank/DDBJ databases">
        <title>Complete sequence of chromosome of Haliscomenobacter hydrossis DSM 1100.</title>
        <authorList>
            <consortium name="US DOE Joint Genome Institute (JGI-PGF)"/>
            <person name="Lucas S."/>
            <person name="Han J."/>
            <person name="Lapidus A."/>
            <person name="Bruce D."/>
            <person name="Goodwin L."/>
            <person name="Pitluck S."/>
            <person name="Peters L."/>
            <person name="Kyrpides N."/>
            <person name="Mavromatis K."/>
            <person name="Ivanova N."/>
            <person name="Ovchinnikova G."/>
            <person name="Pagani I."/>
            <person name="Daligault H."/>
            <person name="Detter J.C."/>
            <person name="Han C."/>
            <person name="Land M."/>
            <person name="Hauser L."/>
            <person name="Markowitz V."/>
            <person name="Cheng J.-F."/>
            <person name="Hugenholtz P."/>
            <person name="Woyke T."/>
            <person name="Wu D."/>
            <person name="Verbarg S."/>
            <person name="Frueling A."/>
            <person name="Brambilla E."/>
            <person name="Klenk H.-P."/>
            <person name="Eisen J.A."/>
        </authorList>
    </citation>
    <scope>NUCLEOTIDE SEQUENCE</scope>
    <source>
        <strain>DSM 1100</strain>
    </source>
</reference>
<dbReference type="eggNOG" id="COG0614">
    <property type="taxonomic scope" value="Bacteria"/>
</dbReference>
<evidence type="ECO:0000313" key="2">
    <source>
        <dbReference type="Proteomes" id="UP000008461"/>
    </source>
</evidence>
<dbReference type="Pfam" id="PF13366">
    <property type="entry name" value="PDDEXK_3"/>
    <property type="match status" value="1"/>
</dbReference>
<sequence length="126" mass="14390">MGYLYKDLSDKIYDCLFTVHRALGPGLLESIYELCLKKELEDAGLFVEQQKPVPLTYKGIIFETGYRIDLMVDKKIILELKAVETMNPVYQAQLLTYLKLSEMKLGLVVNFNVALIKNGITRVILT</sequence>
<dbReference type="KEGG" id="hhy:Halhy_3953"/>
<keyword evidence="2" id="KW-1185">Reference proteome</keyword>
<dbReference type="InterPro" id="IPR026350">
    <property type="entry name" value="GxxExxY"/>
</dbReference>
<dbReference type="HOGENOM" id="CLU_134960_1_0_10"/>
<evidence type="ECO:0008006" key="3">
    <source>
        <dbReference type="Google" id="ProtNLM"/>
    </source>
</evidence>
<dbReference type="AlphaFoldDB" id="F4L4D2"/>
<name>F4L4D2_HALH1</name>
<dbReference type="STRING" id="760192.Halhy_3953"/>